<dbReference type="OrthoDB" id="419598at2759"/>
<name>A0A0K9P6L7_ZOSMR</name>
<accession>A0A0K9P6L7</accession>
<dbReference type="InterPro" id="IPR050608">
    <property type="entry name" value="NmrA-type/Isoflavone_red_sf"/>
</dbReference>
<keyword evidence="5" id="KW-1185">Reference proteome</keyword>
<dbReference type="PANTHER" id="PTHR43349:SF34">
    <property type="entry name" value="PINORESINOL-LARICIRESINOL REDUCTASE 3-RELATED"/>
    <property type="match status" value="1"/>
</dbReference>
<proteinExistence type="predicted"/>
<dbReference type="InterPro" id="IPR008030">
    <property type="entry name" value="NmrA-like"/>
</dbReference>
<evidence type="ECO:0000256" key="2">
    <source>
        <dbReference type="ARBA" id="ARBA00023002"/>
    </source>
</evidence>
<dbReference type="Gene3D" id="3.90.25.10">
    <property type="entry name" value="UDP-galactose 4-epimerase, domain 1"/>
    <property type="match status" value="1"/>
</dbReference>
<feature type="domain" description="NmrA-like" evidence="3">
    <location>
        <begin position="6"/>
        <end position="299"/>
    </location>
</feature>
<protein>
    <submittedName>
        <fullName evidence="4">Putative pinoresinol-lariciresinol reductase 3</fullName>
    </submittedName>
</protein>
<dbReference type="CDD" id="cd05259">
    <property type="entry name" value="PCBER_SDR_a"/>
    <property type="match status" value="1"/>
</dbReference>
<evidence type="ECO:0000313" key="4">
    <source>
        <dbReference type="EMBL" id="KMZ64634.1"/>
    </source>
</evidence>
<keyword evidence="2" id="KW-0560">Oxidoreductase</keyword>
<sequence>MEKEAKSRILVVGATGNLGKLLVRSSVSAGHSTFVLARDSAFSDQFKAKLLHSFAADGVTVLKGSLEDHGSMIKAIKMVDVVISAVSAKQALDQKLLILAIKEAGCIKRFIPAEFGVDADKVQVIGMDYEFYEKKIEIRRFIENLDIPHTYICCNLFTRILLPNLVQQNPFKIFGDGNTKGVFVEDRDVANFTICTVDDLRSLNKTLHLRPNGNFCSMNDIVNMWEIRIGKKLEKEYVSEDQLLKNIQEIPYPKNMELIFIYSAFIKGDHTYFPIDPSSGLEGTQAYPSVKLTTVHEFINTLPL</sequence>
<dbReference type="AlphaFoldDB" id="A0A0K9P6L7"/>
<dbReference type="InterPro" id="IPR045312">
    <property type="entry name" value="PCBER-like"/>
</dbReference>
<dbReference type="PANTHER" id="PTHR43349">
    <property type="entry name" value="PINORESINOL REDUCTASE-RELATED"/>
    <property type="match status" value="1"/>
</dbReference>
<dbReference type="GO" id="GO:0050664">
    <property type="term" value="F:oxidoreductase activity, acting on NAD(P)H, oxygen as acceptor"/>
    <property type="evidence" value="ECO:0000318"/>
    <property type="project" value="GO_Central"/>
</dbReference>
<dbReference type="SUPFAM" id="SSF51735">
    <property type="entry name" value="NAD(P)-binding Rossmann-fold domains"/>
    <property type="match status" value="1"/>
</dbReference>
<dbReference type="Gene3D" id="3.40.50.720">
    <property type="entry name" value="NAD(P)-binding Rossmann-like Domain"/>
    <property type="match status" value="1"/>
</dbReference>
<dbReference type="EMBL" id="LFYR01001118">
    <property type="protein sequence ID" value="KMZ64634.1"/>
    <property type="molecule type" value="Genomic_DNA"/>
</dbReference>
<dbReference type="Pfam" id="PF05368">
    <property type="entry name" value="NmrA"/>
    <property type="match status" value="1"/>
</dbReference>
<dbReference type="OMA" id="TPYPENM"/>
<evidence type="ECO:0000256" key="1">
    <source>
        <dbReference type="ARBA" id="ARBA00022857"/>
    </source>
</evidence>
<dbReference type="GO" id="GO:0009807">
    <property type="term" value="P:lignan biosynthetic process"/>
    <property type="evidence" value="ECO:0000318"/>
    <property type="project" value="GO_Central"/>
</dbReference>
<evidence type="ECO:0000313" key="5">
    <source>
        <dbReference type="Proteomes" id="UP000036987"/>
    </source>
</evidence>
<reference evidence="5" key="1">
    <citation type="journal article" date="2016" name="Nature">
        <title>The genome of the seagrass Zostera marina reveals angiosperm adaptation to the sea.</title>
        <authorList>
            <person name="Olsen J.L."/>
            <person name="Rouze P."/>
            <person name="Verhelst B."/>
            <person name="Lin Y.-C."/>
            <person name="Bayer T."/>
            <person name="Collen J."/>
            <person name="Dattolo E."/>
            <person name="De Paoli E."/>
            <person name="Dittami S."/>
            <person name="Maumus F."/>
            <person name="Michel G."/>
            <person name="Kersting A."/>
            <person name="Lauritano C."/>
            <person name="Lohaus R."/>
            <person name="Toepel M."/>
            <person name="Tonon T."/>
            <person name="Vanneste K."/>
            <person name="Amirebrahimi M."/>
            <person name="Brakel J."/>
            <person name="Bostroem C."/>
            <person name="Chovatia M."/>
            <person name="Grimwood J."/>
            <person name="Jenkins J.W."/>
            <person name="Jueterbock A."/>
            <person name="Mraz A."/>
            <person name="Stam W.T."/>
            <person name="Tice H."/>
            <person name="Bornberg-Bauer E."/>
            <person name="Green P.J."/>
            <person name="Pearson G.A."/>
            <person name="Procaccini G."/>
            <person name="Duarte C.M."/>
            <person name="Schmutz J."/>
            <person name="Reusch T.B.H."/>
            <person name="Van de Peer Y."/>
        </authorList>
    </citation>
    <scope>NUCLEOTIDE SEQUENCE [LARGE SCALE GENOMIC DNA]</scope>
    <source>
        <strain evidence="5">cv. Finnish</strain>
    </source>
</reference>
<keyword evidence="1" id="KW-0521">NADP</keyword>
<gene>
    <name evidence="4" type="ORF">ZOSMA_357G00010</name>
</gene>
<dbReference type="Proteomes" id="UP000036987">
    <property type="component" value="Unassembled WGS sequence"/>
</dbReference>
<comment type="caution">
    <text evidence="4">The sequence shown here is derived from an EMBL/GenBank/DDBJ whole genome shotgun (WGS) entry which is preliminary data.</text>
</comment>
<dbReference type="InterPro" id="IPR036291">
    <property type="entry name" value="NAD(P)-bd_dom_sf"/>
</dbReference>
<evidence type="ECO:0000259" key="3">
    <source>
        <dbReference type="Pfam" id="PF05368"/>
    </source>
</evidence>
<organism evidence="4 5">
    <name type="scientific">Zostera marina</name>
    <name type="common">Eelgrass</name>
    <dbReference type="NCBI Taxonomy" id="29655"/>
    <lineage>
        <taxon>Eukaryota</taxon>
        <taxon>Viridiplantae</taxon>
        <taxon>Streptophyta</taxon>
        <taxon>Embryophyta</taxon>
        <taxon>Tracheophyta</taxon>
        <taxon>Spermatophyta</taxon>
        <taxon>Magnoliopsida</taxon>
        <taxon>Liliopsida</taxon>
        <taxon>Zosteraceae</taxon>
        <taxon>Zostera</taxon>
    </lineage>
</organism>